<dbReference type="AlphaFoldDB" id="A0A1L3JMP8"/>
<gene>
    <name evidence="1" type="ORF">LPB136_05490</name>
</gene>
<name>A0A1L3JMP8_9FLAO</name>
<protein>
    <recommendedName>
        <fullName evidence="3">Deacylase</fullName>
    </recommendedName>
</protein>
<evidence type="ECO:0000313" key="2">
    <source>
        <dbReference type="Proteomes" id="UP000181898"/>
    </source>
</evidence>
<dbReference type="Gene3D" id="2.40.160.20">
    <property type="match status" value="1"/>
</dbReference>
<accession>A0A1L3JMP8</accession>
<sequence>MGLGFSYIDTETERLAKGFTFIENFSLGFNYQTSTRTFIYLGSNFGHVSNLNFELPNDGYNVLGIEVGFSYLLQ</sequence>
<keyword evidence="2" id="KW-1185">Reference proteome</keyword>
<organism evidence="1 2">
    <name type="scientific">Tenacibaculum todarodis</name>
    <dbReference type="NCBI Taxonomy" id="1850252"/>
    <lineage>
        <taxon>Bacteria</taxon>
        <taxon>Pseudomonadati</taxon>
        <taxon>Bacteroidota</taxon>
        <taxon>Flavobacteriia</taxon>
        <taxon>Flavobacteriales</taxon>
        <taxon>Flavobacteriaceae</taxon>
        <taxon>Tenacibaculum</taxon>
    </lineage>
</organism>
<proteinExistence type="predicted"/>
<reference evidence="1 2" key="1">
    <citation type="submission" date="2016-11" db="EMBL/GenBank/DDBJ databases">
        <title>Tenacibaculum sp. LPB0136, isolated from marine environment.</title>
        <authorList>
            <person name="Kim E."/>
            <person name="Yi H."/>
        </authorList>
    </citation>
    <scope>NUCLEOTIDE SEQUENCE [LARGE SCALE GENOMIC DNA]</scope>
    <source>
        <strain evidence="1 2">LPB0136</strain>
    </source>
</reference>
<dbReference type="Proteomes" id="UP000181898">
    <property type="component" value="Chromosome"/>
</dbReference>
<evidence type="ECO:0000313" key="1">
    <source>
        <dbReference type="EMBL" id="APG66425.1"/>
    </source>
</evidence>
<dbReference type="Pfam" id="PF09411">
    <property type="entry name" value="PagL"/>
    <property type="match status" value="1"/>
</dbReference>
<evidence type="ECO:0008006" key="3">
    <source>
        <dbReference type="Google" id="ProtNLM"/>
    </source>
</evidence>
<dbReference type="InterPro" id="IPR018550">
    <property type="entry name" value="Lipid-A_deacylase-rel"/>
</dbReference>
<dbReference type="KEGG" id="ten:LPB136_05490"/>
<dbReference type="EMBL" id="CP018155">
    <property type="protein sequence ID" value="APG66425.1"/>
    <property type="molecule type" value="Genomic_DNA"/>
</dbReference>